<evidence type="ECO:0000256" key="1">
    <source>
        <dbReference type="SAM" id="Phobius"/>
    </source>
</evidence>
<dbReference type="Proteomes" id="UP000177614">
    <property type="component" value="Unassembled WGS sequence"/>
</dbReference>
<proteinExistence type="predicted"/>
<accession>A0A1F4XLS4</accession>
<dbReference type="STRING" id="1817814.A2V81_02780"/>
<gene>
    <name evidence="2" type="ORF">A2V81_02780</name>
</gene>
<reference evidence="2 3" key="1">
    <citation type="journal article" date="2016" name="Nat. Commun.">
        <title>Thousands of microbial genomes shed light on interconnected biogeochemical processes in an aquifer system.</title>
        <authorList>
            <person name="Anantharaman K."/>
            <person name="Brown C.T."/>
            <person name="Hug L.A."/>
            <person name="Sharon I."/>
            <person name="Castelle C.J."/>
            <person name="Probst A.J."/>
            <person name="Thomas B.C."/>
            <person name="Singh A."/>
            <person name="Wilkins M.J."/>
            <person name="Karaoz U."/>
            <person name="Brodie E.L."/>
            <person name="Williams K.H."/>
            <person name="Hubbard S.S."/>
            <person name="Banfield J.F."/>
        </authorList>
    </citation>
    <scope>NUCLEOTIDE SEQUENCE [LARGE SCALE GENOMIC DNA]</scope>
</reference>
<evidence type="ECO:0000313" key="3">
    <source>
        <dbReference type="Proteomes" id="UP000177614"/>
    </source>
</evidence>
<name>A0A1F4XLS4_9BACT</name>
<evidence type="ECO:0008006" key="4">
    <source>
        <dbReference type="Google" id="ProtNLM"/>
    </source>
</evidence>
<comment type="caution">
    <text evidence="2">The sequence shown here is derived from an EMBL/GenBank/DDBJ whole genome shotgun (WGS) entry which is preliminary data.</text>
</comment>
<dbReference type="EMBL" id="MEWR01000011">
    <property type="protein sequence ID" value="OGC82053.1"/>
    <property type="molecule type" value="Genomic_DNA"/>
</dbReference>
<evidence type="ECO:0000313" key="2">
    <source>
        <dbReference type="EMBL" id="OGC82053.1"/>
    </source>
</evidence>
<dbReference type="AlphaFoldDB" id="A0A1F4XLS4"/>
<keyword evidence="1" id="KW-0472">Membrane</keyword>
<organism evidence="2 3">
    <name type="scientific">Candidatus Abawacabacteria bacterium RBG_16_42_10</name>
    <dbReference type="NCBI Taxonomy" id="1817814"/>
    <lineage>
        <taxon>Bacteria</taxon>
        <taxon>Candidatus Abawacaibacteriota</taxon>
    </lineage>
</organism>
<protein>
    <recommendedName>
        <fullName evidence="4">DUF4878 domain-containing protein</fullName>
    </recommendedName>
</protein>
<keyword evidence="1" id="KW-1133">Transmembrane helix</keyword>
<feature type="transmembrane region" description="Helical" evidence="1">
    <location>
        <begin position="6"/>
        <end position="25"/>
    </location>
</feature>
<sequence length="139" mass="16247">MSRVKLLLIVGILLVLLWGIYFLFFTSSPKDPVVQHLEALKLEDINKAYSFTSQEYQKNMPFDVFQQEFGNFFTNYRSVIFFDALDANVLFVSVDTAYGYTEDMQYTTVKEGLFWKINSIDFLNRAAEDDEEEFDLVSQ</sequence>
<keyword evidence="1" id="KW-0812">Transmembrane</keyword>